<reference evidence="1" key="1">
    <citation type="journal article" date="2023" name="Mol. Phylogenet. Evol.">
        <title>Genome-scale phylogeny and comparative genomics of the fungal order Sordariales.</title>
        <authorList>
            <person name="Hensen N."/>
            <person name="Bonometti L."/>
            <person name="Westerberg I."/>
            <person name="Brannstrom I.O."/>
            <person name="Guillou S."/>
            <person name="Cros-Aarteil S."/>
            <person name="Calhoun S."/>
            <person name="Haridas S."/>
            <person name="Kuo A."/>
            <person name="Mondo S."/>
            <person name="Pangilinan J."/>
            <person name="Riley R."/>
            <person name="LaButti K."/>
            <person name="Andreopoulos B."/>
            <person name="Lipzen A."/>
            <person name="Chen C."/>
            <person name="Yan M."/>
            <person name="Daum C."/>
            <person name="Ng V."/>
            <person name="Clum A."/>
            <person name="Steindorff A."/>
            <person name="Ohm R.A."/>
            <person name="Martin F."/>
            <person name="Silar P."/>
            <person name="Natvig D.O."/>
            <person name="Lalanne C."/>
            <person name="Gautier V."/>
            <person name="Ament-Velasquez S.L."/>
            <person name="Kruys A."/>
            <person name="Hutchinson M.I."/>
            <person name="Powell A.J."/>
            <person name="Barry K."/>
            <person name="Miller A.N."/>
            <person name="Grigoriev I.V."/>
            <person name="Debuchy R."/>
            <person name="Gladieux P."/>
            <person name="Hiltunen Thoren M."/>
            <person name="Johannesson H."/>
        </authorList>
    </citation>
    <scope>NUCLEOTIDE SEQUENCE</scope>
    <source>
        <strain evidence="1">SMH4131-1</strain>
    </source>
</reference>
<comment type="caution">
    <text evidence="1">The sequence shown here is derived from an EMBL/GenBank/DDBJ whole genome shotgun (WGS) entry which is preliminary data.</text>
</comment>
<evidence type="ECO:0000313" key="1">
    <source>
        <dbReference type="EMBL" id="KAK3335520.1"/>
    </source>
</evidence>
<sequence>MSMGLLEGFRVSFPAQGGSWSSFSVWRFPRLDPASRPSQHYQVVCRTRIEDCGTGEDSLVSSRETIGCSDLIHWSVAKRNTQSRGTSVGQGFAALETTAGLESRQVPILISARNMTLHLATCLEKIVHRRRYLLEKSSRHQTRGSVYLLTPRSFYVRLQRQDSAENQSGGVVCCPTILTGNLGLGIDKQGYRYLPLGTPKLSSAE</sequence>
<keyword evidence="2" id="KW-1185">Reference proteome</keyword>
<name>A0AAE0J2K9_9PEZI</name>
<dbReference type="EMBL" id="JAUEPO010000001">
    <property type="protein sequence ID" value="KAK3335520.1"/>
    <property type="molecule type" value="Genomic_DNA"/>
</dbReference>
<dbReference type="AlphaFoldDB" id="A0AAE0J2K9"/>
<organism evidence="1 2">
    <name type="scientific">Cercophora scortea</name>
    <dbReference type="NCBI Taxonomy" id="314031"/>
    <lineage>
        <taxon>Eukaryota</taxon>
        <taxon>Fungi</taxon>
        <taxon>Dikarya</taxon>
        <taxon>Ascomycota</taxon>
        <taxon>Pezizomycotina</taxon>
        <taxon>Sordariomycetes</taxon>
        <taxon>Sordariomycetidae</taxon>
        <taxon>Sordariales</taxon>
        <taxon>Lasiosphaeriaceae</taxon>
        <taxon>Cercophora</taxon>
    </lineage>
</organism>
<dbReference type="Proteomes" id="UP001286456">
    <property type="component" value="Unassembled WGS sequence"/>
</dbReference>
<proteinExistence type="predicted"/>
<accession>A0AAE0J2K9</accession>
<gene>
    <name evidence="1" type="ORF">B0T19DRAFT_10621</name>
</gene>
<reference evidence="1" key="2">
    <citation type="submission" date="2023-06" db="EMBL/GenBank/DDBJ databases">
        <authorList>
            <consortium name="Lawrence Berkeley National Laboratory"/>
            <person name="Haridas S."/>
            <person name="Hensen N."/>
            <person name="Bonometti L."/>
            <person name="Westerberg I."/>
            <person name="Brannstrom I.O."/>
            <person name="Guillou S."/>
            <person name="Cros-Aarteil S."/>
            <person name="Calhoun S."/>
            <person name="Kuo A."/>
            <person name="Mondo S."/>
            <person name="Pangilinan J."/>
            <person name="Riley R."/>
            <person name="Labutti K."/>
            <person name="Andreopoulos B."/>
            <person name="Lipzen A."/>
            <person name="Chen C."/>
            <person name="Yanf M."/>
            <person name="Daum C."/>
            <person name="Ng V."/>
            <person name="Clum A."/>
            <person name="Steindorff A."/>
            <person name="Ohm R."/>
            <person name="Martin F."/>
            <person name="Silar P."/>
            <person name="Natvig D."/>
            <person name="Lalanne C."/>
            <person name="Gautier V."/>
            <person name="Ament-Velasquez S.L."/>
            <person name="Kruys A."/>
            <person name="Hutchinson M.I."/>
            <person name="Powell A.J."/>
            <person name="Barry K."/>
            <person name="Miller A.N."/>
            <person name="Grigoriev I.V."/>
            <person name="Debuchy R."/>
            <person name="Gladieux P."/>
            <person name="Thoren M.H."/>
            <person name="Johannesson H."/>
        </authorList>
    </citation>
    <scope>NUCLEOTIDE SEQUENCE</scope>
    <source>
        <strain evidence="1">SMH4131-1</strain>
    </source>
</reference>
<protein>
    <submittedName>
        <fullName evidence="1">Uncharacterized protein</fullName>
    </submittedName>
</protein>
<evidence type="ECO:0000313" key="2">
    <source>
        <dbReference type="Proteomes" id="UP001286456"/>
    </source>
</evidence>